<reference evidence="10 11" key="1">
    <citation type="journal article" date="2015" name="Nature">
        <title>rRNA introns, odd ribosomes, and small enigmatic genomes across a large radiation of phyla.</title>
        <authorList>
            <person name="Brown C.T."/>
            <person name="Hug L.A."/>
            <person name="Thomas B.C."/>
            <person name="Sharon I."/>
            <person name="Castelle C.J."/>
            <person name="Singh A."/>
            <person name="Wilkins M.J."/>
            <person name="Williams K.H."/>
            <person name="Banfield J.F."/>
        </authorList>
    </citation>
    <scope>NUCLEOTIDE SEQUENCE [LARGE SCALE GENOMIC DNA]</scope>
</reference>
<dbReference type="AlphaFoldDB" id="A0A0G0FE06"/>
<evidence type="ECO:0000256" key="8">
    <source>
        <dbReference type="ARBA" id="ARBA00023196"/>
    </source>
</evidence>
<dbReference type="EMBL" id="LBQW01000014">
    <property type="protein sequence ID" value="KKP85565.1"/>
    <property type="molecule type" value="Genomic_DNA"/>
</dbReference>
<dbReference type="Gene3D" id="1.10.287.80">
    <property type="entry name" value="ATP synthase, gamma subunit, helix hairpin domain"/>
    <property type="match status" value="1"/>
</dbReference>
<comment type="subcellular location">
    <subcellularLocation>
        <location evidence="2">Membrane</location>
        <topology evidence="2">Peripheral membrane protein</topology>
    </subcellularLocation>
</comment>
<keyword evidence="7" id="KW-0472">Membrane</keyword>
<dbReference type="InterPro" id="IPR035968">
    <property type="entry name" value="ATP_synth_F1_ATPase_gsu"/>
</dbReference>
<name>A0A0G0FE06_9BACT</name>
<evidence type="ECO:0000256" key="3">
    <source>
        <dbReference type="ARBA" id="ARBA00007681"/>
    </source>
</evidence>
<dbReference type="GO" id="GO:0045259">
    <property type="term" value="C:proton-transporting ATP synthase complex"/>
    <property type="evidence" value="ECO:0007669"/>
    <property type="project" value="UniProtKB-KW"/>
</dbReference>
<dbReference type="InterPro" id="IPR000131">
    <property type="entry name" value="ATP_synth_F1_gsu"/>
</dbReference>
<keyword evidence="8" id="KW-0139">CF(1)</keyword>
<evidence type="ECO:0000256" key="6">
    <source>
        <dbReference type="ARBA" id="ARBA00023065"/>
    </source>
</evidence>
<sequence length="42" mass="4429">MKNASEAAGEMIGDLTLVFNKARQSNITREISEISAGMASVS</sequence>
<evidence type="ECO:0000313" key="10">
    <source>
        <dbReference type="EMBL" id="KKP85565.1"/>
    </source>
</evidence>
<evidence type="ECO:0000313" key="11">
    <source>
        <dbReference type="Proteomes" id="UP000186383"/>
    </source>
</evidence>
<evidence type="ECO:0000256" key="2">
    <source>
        <dbReference type="ARBA" id="ARBA00004170"/>
    </source>
</evidence>
<accession>A0A0G0FE06</accession>
<organism evidence="10 11">
    <name type="scientific">Candidatus Nomurabacteria bacterium GW2011_GWA1_35_8</name>
    <dbReference type="NCBI Taxonomy" id="1618727"/>
    <lineage>
        <taxon>Bacteria</taxon>
        <taxon>Candidatus Nomuraibacteriota</taxon>
    </lineage>
</organism>
<evidence type="ECO:0000256" key="5">
    <source>
        <dbReference type="ARBA" id="ARBA00022781"/>
    </source>
</evidence>
<dbReference type="SUPFAM" id="SSF52943">
    <property type="entry name" value="ATP synthase (F1-ATPase), gamma subunit"/>
    <property type="match status" value="1"/>
</dbReference>
<evidence type="ECO:0000256" key="7">
    <source>
        <dbReference type="ARBA" id="ARBA00023136"/>
    </source>
</evidence>
<comment type="caution">
    <text evidence="10">The sequence shown here is derived from an EMBL/GenBank/DDBJ whole genome shotgun (WGS) entry which is preliminary data.</text>
</comment>
<evidence type="ECO:0000256" key="4">
    <source>
        <dbReference type="ARBA" id="ARBA00022448"/>
    </source>
</evidence>
<comment type="function">
    <text evidence="1">Produces ATP from ADP in the presence of a proton gradient across the membrane. The gamma chain is believed to be important in regulating ATPase activity and the flow of protons through the CF(0) complex.</text>
</comment>
<keyword evidence="4" id="KW-0813">Transport</keyword>
<keyword evidence="6" id="KW-0406">Ion transport</keyword>
<proteinExistence type="inferred from homology"/>
<keyword evidence="9" id="KW-0066">ATP synthesis</keyword>
<comment type="similarity">
    <text evidence="3">Belongs to the ATPase gamma chain family.</text>
</comment>
<keyword evidence="5" id="KW-0375">Hydrogen ion transport</keyword>
<dbReference type="Proteomes" id="UP000186383">
    <property type="component" value="Unassembled WGS sequence"/>
</dbReference>
<dbReference type="GO" id="GO:0046933">
    <property type="term" value="F:proton-transporting ATP synthase activity, rotational mechanism"/>
    <property type="evidence" value="ECO:0007669"/>
    <property type="project" value="InterPro"/>
</dbReference>
<dbReference type="Pfam" id="PF00231">
    <property type="entry name" value="ATP-synt"/>
    <property type="match status" value="1"/>
</dbReference>
<protein>
    <submittedName>
        <fullName evidence="10">ATP synthase gamma chain</fullName>
    </submittedName>
</protein>
<evidence type="ECO:0000256" key="1">
    <source>
        <dbReference type="ARBA" id="ARBA00003456"/>
    </source>
</evidence>
<gene>
    <name evidence="10" type="ORF">UR88_C0014G0009</name>
</gene>
<evidence type="ECO:0000256" key="9">
    <source>
        <dbReference type="ARBA" id="ARBA00023310"/>
    </source>
</evidence>